<keyword evidence="4" id="KW-0067">ATP-binding</keyword>
<dbReference type="SUPFAM" id="SSF55681">
    <property type="entry name" value="Class II aaRS and biotin synthetases"/>
    <property type="match status" value="1"/>
</dbReference>
<evidence type="ECO:0000256" key="3">
    <source>
        <dbReference type="ARBA" id="ARBA00022741"/>
    </source>
</evidence>
<dbReference type="NCBIfam" id="NF001750">
    <property type="entry name" value="PRK00476.1"/>
    <property type="match status" value="1"/>
</dbReference>
<keyword evidence="3" id="KW-0547">Nucleotide-binding</keyword>
<comment type="similarity">
    <text evidence="1">Belongs to the class-II aminoacyl-tRNA synthetase family. Type 1 subfamily.</text>
</comment>
<evidence type="ECO:0000313" key="8">
    <source>
        <dbReference type="EMBL" id="SSD60419.1"/>
    </source>
</evidence>
<dbReference type="Pfam" id="PF00152">
    <property type="entry name" value="tRNA-synt_2"/>
    <property type="match status" value="1"/>
</dbReference>
<dbReference type="Proteomes" id="UP000262825">
    <property type="component" value="Unassembled WGS sequence"/>
</dbReference>
<evidence type="ECO:0000256" key="5">
    <source>
        <dbReference type="ARBA" id="ARBA00022917"/>
    </source>
</evidence>
<dbReference type="HAMAP" id="MF_00044">
    <property type="entry name" value="Asp_tRNA_synth_type1"/>
    <property type="match status" value="1"/>
</dbReference>
<dbReference type="Gene3D" id="3.30.1360.30">
    <property type="entry name" value="GAD-like domain"/>
    <property type="match status" value="1"/>
</dbReference>
<dbReference type="GO" id="GO:0003676">
    <property type="term" value="F:nucleic acid binding"/>
    <property type="evidence" value="ECO:0007669"/>
    <property type="project" value="InterPro"/>
</dbReference>
<evidence type="ECO:0000256" key="4">
    <source>
        <dbReference type="ARBA" id="ARBA00022840"/>
    </source>
</evidence>
<keyword evidence="6" id="KW-0030">Aminoacyl-tRNA synthetase</keyword>
<sequence length="685" mass="78720">MLRSSISLTTKRCISVATNNDLTPPSLQSIKNKFHFFKTMQSVNDLKLNDSTVTLNGWIDSKPKKIGKNLIFGTFRDINGSKIQLVDSQNLLKNLNVEDCIQLQGKVKLKKVKKNTGLFDHNDLNNTEKYEISVSSLNILNSANKKPSQLYDLLTTENEANNNNFPAEYRYLQLRQPKYQSILKKRYEANKCIRNVLDSYGFIEVETPLLFKSTPEGAREFIVPTRNTSKFDNSPLFYALPQSPQQYKQLLMASGVHRYFQVAKCFRDEDLRADRQPEFTQIDMELSFANSEDVMEVVSDVVCQTWSKIAQTSLQTVDSNNHSIVLDIPVNTNKINTITYEQAMTKYGIDKPDLRFPQLQIINMSELGCRAYENEDYPIFEILIMRKAFTDLTEYSQNWESLLVNEDNYNYRVPTVVPITTKNNEIWFENFTSFATFENPKLMNKILNLEPGDIVLGSTREPNQLIFENPTPLGRARQLIIKNELGKKLYQVKNNNAPVASWVVDFPLFSPVEEKPQSPLINTRQQYPKYKKNEYTATHHPFTMLNIKDYDKFQNVNKDENMFLQTKGLHYDLVINGVELGGGSRRIHDPVLQKFIFDNILKVKNDDIFKHLLNAFEMGCPPHAGFAIGFDRMCAMMCNLESIRDVIAFPKSVTGSDLVVGSPSFVDDRTLKEYNIETLSTLKDK</sequence>
<gene>
    <name evidence="8" type="ORF">SCODWIG_02180</name>
</gene>
<dbReference type="InterPro" id="IPR012340">
    <property type="entry name" value="NA-bd_OB-fold"/>
</dbReference>
<evidence type="ECO:0000313" key="9">
    <source>
        <dbReference type="Proteomes" id="UP000262825"/>
    </source>
</evidence>
<keyword evidence="5" id="KW-0648">Protein biosynthesis</keyword>
<dbReference type="Gene3D" id="2.40.50.140">
    <property type="entry name" value="Nucleic acid-binding proteins"/>
    <property type="match status" value="1"/>
</dbReference>
<evidence type="ECO:0000256" key="6">
    <source>
        <dbReference type="ARBA" id="ARBA00023146"/>
    </source>
</evidence>
<organism evidence="8 9">
    <name type="scientific">Saccharomycodes ludwigii</name>
    <dbReference type="NCBI Taxonomy" id="36035"/>
    <lineage>
        <taxon>Eukaryota</taxon>
        <taxon>Fungi</taxon>
        <taxon>Dikarya</taxon>
        <taxon>Ascomycota</taxon>
        <taxon>Saccharomycotina</taxon>
        <taxon>Saccharomycetes</taxon>
        <taxon>Saccharomycodales</taxon>
        <taxon>Saccharomycodaceae</taxon>
        <taxon>Saccharomycodes</taxon>
    </lineage>
</organism>
<dbReference type="InterPro" id="IPR004364">
    <property type="entry name" value="Aa-tRNA-synt_II"/>
</dbReference>
<dbReference type="InterPro" id="IPR004115">
    <property type="entry name" value="GAD-like_sf"/>
</dbReference>
<dbReference type="AlphaFoldDB" id="A0A376B760"/>
<protein>
    <submittedName>
        <fullName evidence="8">Related to Aspartate--tRNA ligase, mitochondrial</fullName>
    </submittedName>
</protein>
<keyword evidence="9" id="KW-1185">Reference proteome</keyword>
<evidence type="ECO:0000256" key="1">
    <source>
        <dbReference type="ARBA" id="ARBA00006303"/>
    </source>
</evidence>
<dbReference type="InterPro" id="IPR004524">
    <property type="entry name" value="Asp-tRNA-ligase_1"/>
</dbReference>
<feature type="domain" description="Aminoacyl-transfer RNA synthetases class-II family profile" evidence="7">
    <location>
        <begin position="193"/>
        <end position="650"/>
    </location>
</feature>
<dbReference type="NCBIfam" id="TIGR00459">
    <property type="entry name" value="aspS_bact"/>
    <property type="match status" value="1"/>
</dbReference>
<evidence type="ECO:0000256" key="2">
    <source>
        <dbReference type="ARBA" id="ARBA00022598"/>
    </source>
</evidence>
<dbReference type="InterPro" id="IPR002312">
    <property type="entry name" value="Asp/Asn-tRNA-synth_IIb"/>
</dbReference>
<dbReference type="InterPro" id="IPR045864">
    <property type="entry name" value="aa-tRNA-synth_II/BPL/LPL"/>
</dbReference>
<dbReference type="EMBL" id="UFAJ01000350">
    <property type="protein sequence ID" value="SSD60419.1"/>
    <property type="molecule type" value="Genomic_DNA"/>
</dbReference>
<dbReference type="InterPro" id="IPR006195">
    <property type="entry name" value="aa-tRNA-synth_II"/>
</dbReference>
<evidence type="ECO:0000259" key="7">
    <source>
        <dbReference type="PROSITE" id="PS50862"/>
    </source>
</evidence>
<dbReference type="PROSITE" id="PS50862">
    <property type="entry name" value="AA_TRNA_LIGASE_II"/>
    <property type="match status" value="1"/>
</dbReference>
<dbReference type="VEuPathDB" id="FungiDB:SCODWIG_02180"/>
<dbReference type="GO" id="GO:0004815">
    <property type="term" value="F:aspartate-tRNA ligase activity"/>
    <property type="evidence" value="ECO:0007669"/>
    <property type="project" value="TreeGrafter"/>
</dbReference>
<dbReference type="Pfam" id="PF01336">
    <property type="entry name" value="tRNA_anti-codon"/>
    <property type="match status" value="1"/>
</dbReference>
<dbReference type="SUPFAM" id="SSF50249">
    <property type="entry name" value="Nucleic acid-binding proteins"/>
    <property type="match status" value="1"/>
</dbReference>
<name>A0A376B760_9ASCO</name>
<dbReference type="GO" id="GO:0005524">
    <property type="term" value="F:ATP binding"/>
    <property type="evidence" value="ECO:0007669"/>
    <property type="project" value="UniProtKB-KW"/>
</dbReference>
<accession>A0A376B760</accession>
<proteinExistence type="inferred from homology"/>
<dbReference type="GO" id="GO:0005739">
    <property type="term" value="C:mitochondrion"/>
    <property type="evidence" value="ECO:0007669"/>
    <property type="project" value="TreeGrafter"/>
</dbReference>
<dbReference type="OrthoDB" id="439710at2759"/>
<dbReference type="GO" id="GO:0006422">
    <property type="term" value="P:aspartyl-tRNA aminoacylation"/>
    <property type="evidence" value="ECO:0007669"/>
    <property type="project" value="TreeGrafter"/>
</dbReference>
<dbReference type="PANTHER" id="PTHR22594:SF5">
    <property type="entry name" value="ASPARTATE--TRNA LIGASE, MITOCHONDRIAL"/>
    <property type="match status" value="1"/>
</dbReference>
<keyword evidence="2 8" id="KW-0436">Ligase</keyword>
<reference evidence="9" key="1">
    <citation type="submission" date="2018-06" db="EMBL/GenBank/DDBJ databases">
        <authorList>
            <person name="Guldener U."/>
        </authorList>
    </citation>
    <scope>NUCLEOTIDE SEQUENCE [LARGE SCALE GENOMIC DNA]</scope>
    <source>
        <strain evidence="9">UTAD17</strain>
    </source>
</reference>
<dbReference type="PRINTS" id="PR01042">
    <property type="entry name" value="TRNASYNTHASP"/>
</dbReference>
<dbReference type="PANTHER" id="PTHR22594">
    <property type="entry name" value="ASPARTYL/LYSYL-TRNA SYNTHETASE"/>
    <property type="match status" value="1"/>
</dbReference>
<dbReference type="InterPro" id="IPR004365">
    <property type="entry name" value="NA-bd_OB_tRNA"/>
</dbReference>
<dbReference type="Gene3D" id="3.30.930.10">
    <property type="entry name" value="Bira Bifunctional Protein, Domain 2"/>
    <property type="match status" value="1"/>
</dbReference>